<keyword evidence="1" id="KW-0479">Metal-binding</keyword>
<gene>
    <name evidence="4" type="ORF">PHACADRAFT_249651</name>
</gene>
<evidence type="ECO:0000259" key="3">
    <source>
        <dbReference type="PROSITE" id="PS50089"/>
    </source>
</evidence>
<dbReference type="HOGENOM" id="CLU_1431149_0_0_1"/>
<evidence type="ECO:0000256" key="1">
    <source>
        <dbReference type="PROSITE-ProRule" id="PRU00175"/>
    </source>
</evidence>
<evidence type="ECO:0000313" key="5">
    <source>
        <dbReference type="Proteomes" id="UP000008370"/>
    </source>
</evidence>
<organism evidence="4 5">
    <name type="scientific">Phanerochaete carnosa (strain HHB-10118-sp)</name>
    <name type="common">White-rot fungus</name>
    <name type="synonym">Peniophora carnosa</name>
    <dbReference type="NCBI Taxonomy" id="650164"/>
    <lineage>
        <taxon>Eukaryota</taxon>
        <taxon>Fungi</taxon>
        <taxon>Dikarya</taxon>
        <taxon>Basidiomycota</taxon>
        <taxon>Agaricomycotina</taxon>
        <taxon>Agaricomycetes</taxon>
        <taxon>Polyporales</taxon>
        <taxon>Phanerochaetaceae</taxon>
        <taxon>Phanerochaete</taxon>
    </lineage>
</organism>
<dbReference type="Pfam" id="PF13923">
    <property type="entry name" value="zf-C3HC4_2"/>
    <property type="match status" value="1"/>
</dbReference>
<dbReference type="InterPro" id="IPR001841">
    <property type="entry name" value="Znf_RING"/>
</dbReference>
<accession>K5WJG0</accession>
<dbReference type="InParanoid" id="K5WJG0"/>
<evidence type="ECO:0000313" key="4">
    <source>
        <dbReference type="EMBL" id="EKM59269.1"/>
    </source>
</evidence>
<keyword evidence="1" id="KW-0862">Zinc</keyword>
<protein>
    <recommendedName>
        <fullName evidence="3">RING-type domain-containing protein</fullName>
    </recommendedName>
</protein>
<dbReference type="PROSITE" id="PS50089">
    <property type="entry name" value="ZF_RING_2"/>
    <property type="match status" value="1"/>
</dbReference>
<dbReference type="GO" id="GO:0061630">
    <property type="term" value="F:ubiquitin protein ligase activity"/>
    <property type="evidence" value="ECO:0007669"/>
    <property type="project" value="TreeGrafter"/>
</dbReference>
<proteinExistence type="predicted"/>
<dbReference type="SUPFAM" id="SSF57850">
    <property type="entry name" value="RING/U-box"/>
    <property type="match status" value="1"/>
</dbReference>
<keyword evidence="5" id="KW-1185">Reference proteome</keyword>
<dbReference type="GeneID" id="18914714"/>
<dbReference type="AlphaFoldDB" id="K5WJG0"/>
<feature type="region of interest" description="Disordered" evidence="2">
    <location>
        <begin position="44"/>
        <end position="75"/>
    </location>
</feature>
<dbReference type="GO" id="GO:0008270">
    <property type="term" value="F:zinc ion binding"/>
    <property type="evidence" value="ECO:0007669"/>
    <property type="project" value="UniProtKB-KW"/>
</dbReference>
<name>K5WJG0_PHACS</name>
<dbReference type="OrthoDB" id="6270329at2759"/>
<dbReference type="Gene3D" id="3.30.40.10">
    <property type="entry name" value="Zinc/RING finger domain, C3HC4 (zinc finger)"/>
    <property type="match status" value="1"/>
</dbReference>
<feature type="compositionally biased region" description="Acidic residues" evidence="2">
    <location>
        <begin position="53"/>
        <end position="65"/>
    </location>
</feature>
<dbReference type="InterPro" id="IPR052443">
    <property type="entry name" value="E3_ubiq-ligase_RNF220-like"/>
</dbReference>
<dbReference type="PANTHER" id="PTHR13459:SF1">
    <property type="entry name" value="E3 UBIQUITIN-PROTEIN LIGASE RNF220 ISOFORM X1"/>
    <property type="match status" value="1"/>
</dbReference>
<sequence>MTDFVQGMGIVVRDETHQDIEGEIDIDGEDEALYGAAQFTEDDVLGSRPLSAGEDEDVQVDDEDSSQSLGASGPAQDASTAAALRHVIEGKLVKKAALAGEAEDVKKSLDEVMGIGETEQAECAIELAKKSGDAGALMAALENKVKLLVSFLSSFGISSFSYSRLQESIRVASSTSPLCRICIDPYTEPTVSTGCWHTCCRECWLRCLGSTKLCPICKRITAPADLRRVYL</sequence>
<dbReference type="KEGG" id="pco:PHACADRAFT_249651"/>
<dbReference type="EMBL" id="JH930469">
    <property type="protein sequence ID" value="EKM59269.1"/>
    <property type="molecule type" value="Genomic_DNA"/>
</dbReference>
<reference evidence="4 5" key="1">
    <citation type="journal article" date="2012" name="BMC Genomics">
        <title>Comparative genomics of the white-rot fungi, Phanerochaete carnosa and P. chrysosporium, to elucidate the genetic basis of the distinct wood types they colonize.</title>
        <authorList>
            <person name="Suzuki H."/>
            <person name="MacDonald J."/>
            <person name="Syed K."/>
            <person name="Salamov A."/>
            <person name="Hori C."/>
            <person name="Aerts A."/>
            <person name="Henrissat B."/>
            <person name="Wiebenga A."/>
            <person name="vanKuyk P.A."/>
            <person name="Barry K."/>
            <person name="Lindquist E."/>
            <person name="LaButti K."/>
            <person name="Lapidus A."/>
            <person name="Lucas S."/>
            <person name="Coutinho P."/>
            <person name="Gong Y."/>
            <person name="Samejima M."/>
            <person name="Mahadevan R."/>
            <person name="Abou-Zaid M."/>
            <person name="de Vries R.P."/>
            <person name="Igarashi K."/>
            <person name="Yadav J.S."/>
            <person name="Grigoriev I.V."/>
            <person name="Master E.R."/>
        </authorList>
    </citation>
    <scope>NUCLEOTIDE SEQUENCE [LARGE SCALE GENOMIC DNA]</scope>
    <source>
        <strain evidence="4 5">HHB-10118-sp</strain>
    </source>
</reference>
<keyword evidence="1" id="KW-0863">Zinc-finger</keyword>
<dbReference type="RefSeq" id="XP_007391836.1">
    <property type="nucleotide sequence ID" value="XM_007391774.1"/>
</dbReference>
<dbReference type="Proteomes" id="UP000008370">
    <property type="component" value="Unassembled WGS sequence"/>
</dbReference>
<dbReference type="GO" id="GO:0016567">
    <property type="term" value="P:protein ubiquitination"/>
    <property type="evidence" value="ECO:0007669"/>
    <property type="project" value="TreeGrafter"/>
</dbReference>
<dbReference type="InterPro" id="IPR013083">
    <property type="entry name" value="Znf_RING/FYVE/PHD"/>
</dbReference>
<dbReference type="PANTHER" id="PTHR13459">
    <property type="entry name" value="E3 UBIQUITIN-PROTEIN LIGASE RNF220 ISOFORM X1"/>
    <property type="match status" value="1"/>
</dbReference>
<evidence type="ECO:0000256" key="2">
    <source>
        <dbReference type="SAM" id="MobiDB-lite"/>
    </source>
</evidence>
<feature type="domain" description="RING-type" evidence="3">
    <location>
        <begin position="179"/>
        <end position="218"/>
    </location>
</feature>